<keyword evidence="1" id="KW-0732">Signal</keyword>
<protein>
    <recommendedName>
        <fullName evidence="5">SbsA Ig-like domain-containing protein</fullName>
    </recommendedName>
</protein>
<dbReference type="Pfam" id="PF19078">
    <property type="entry name" value="Big_12"/>
    <property type="match status" value="3"/>
</dbReference>
<proteinExistence type="predicted"/>
<evidence type="ECO:0000259" key="2">
    <source>
        <dbReference type="Pfam" id="PF13205"/>
    </source>
</evidence>
<evidence type="ECO:0000256" key="1">
    <source>
        <dbReference type="ARBA" id="ARBA00022729"/>
    </source>
</evidence>
<dbReference type="InterPro" id="IPR032812">
    <property type="entry name" value="SbsA_Ig"/>
</dbReference>
<feature type="domain" description="Bacterial Ig-like" evidence="3">
    <location>
        <begin position="199"/>
        <end position="303"/>
    </location>
</feature>
<dbReference type="Pfam" id="PF13205">
    <property type="entry name" value="Big_5"/>
    <property type="match status" value="1"/>
</dbReference>
<organism evidence="4">
    <name type="scientific">marine metagenome</name>
    <dbReference type="NCBI Taxonomy" id="408172"/>
    <lineage>
        <taxon>unclassified sequences</taxon>
        <taxon>metagenomes</taxon>
        <taxon>ecological metagenomes</taxon>
    </lineage>
</organism>
<evidence type="ECO:0000259" key="3">
    <source>
        <dbReference type="Pfam" id="PF19078"/>
    </source>
</evidence>
<dbReference type="EMBL" id="UINC01037460">
    <property type="protein sequence ID" value="SVB32981.1"/>
    <property type="molecule type" value="Genomic_DNA"/>
</dbReference>
<sequence>MSISSFVIDTTAPTVTQETAVTTPTNDTTPNYTFSTNEAGTITYGGSCSSSTTSAISGNNPITLNSLIEGTYSNCTITVTDSLGHASSALSVSTFVVDTTAPSVSSFTLSDTELKAGDNATVRLVFSEVVASFSSDDDITVDTGTLASMTSSNNITWTGTFTPTADEEDAGNKLSLATSYTDTAGNAGTAATTLNYEVDTLAPSVISFTLSPTALKAGDNATVTLVFSEAVASFSSAADITVAGTAGAADNGSLATMTSINNITWTGTFTPTANTEEASNTLSLAASWTDTVGNAGTDNTTSNYEIETQRPDASFTFSVVQGTTFTNADNSTTYPALKTGDNATVTLVFSEEVFSFSAADIGKPNNHSLSNVNFAEMTSSDNITWAGTFTPNDNIADLTNKLRLKSNSFTDIAGNYGTRPYAKWSFDNTTENFVVDTGGAAVTSFSPSNNKVCIPVSENITVTFDFPMFTTSITSDTSTGCGASIMVSSSDDSGVFFSTPNCVPFPGNPVASDSNKTFTLDPVNNLAYNTTYKIKVTTEGNDIAKSELMNNLSNQYESSFTTSPSPS</sequence>
<name>A0A382D5I5_9ZZZZ</name>
<accession>A0A382D5I5</accession>
<dbReference type="InterPro" id="IPR044048">
    <property type="entry name" value="Big_12"/>
</dbReference>
<feature type="domain" description="SbsA Ig-like" evidence="2">
    <location>
        <begin position="437"/>
        <end position="562"/>
    </location>
</feature>
<reference evidence="4" key="1">
    <citation type="submission" date="2018-05" db="EMBL/GenBank/DDBJ databases">
        <authorList>
            <person name="Lanie J.A."/>
            <person name="Ng W.-L."/>
            <person name="Kazmierczak K.M."/>
            <person name="Andrzejewski T.M."/>
            <person name="Davidsen T.M."/>
            <person name="Wayne K.J."/>
            <person name="Tettelin H."/>
            <person name="Glass J.I."/>
            <person name="Rusch D."/>
            <person name="Podicherti R."/>
            <person name="Tsui H.-C.T."/>
            <person name="Winkler M.E."/>
        </authorList>
    </citation>
    <scope>NUCLEOTIDE SEQUENCE</scope>
</reference>
<feature type="non-terminal residue" evidence="4">
    <location>
        <position position="567"/>
    </location>
</feature>
<feature type="domain" description="Bacterial Ig-like" evidence="3">
    <location>
        <begin position="98"/>
        <end position="198"/>
    </location>
</feature>
<feature type="domain" description="Bacterial Ig-like" evidence="3">
    <location>
        <begin position="335"/>
        <end position="418"/>
    </location>
</feature>
<evidence type="ECO:0000313" key="4">
    <source>
        <dbReference type="EMBL" id="SVB32981.1"/>
    </source>
</evidence>
<evidence type="ECO:0008006" key="5">
    <source>
        <dbReference type="Google" id="ProtNLM"/>
    </source>
</evidence>
<gene>
    <name evidence="4" type="ORF">METZ01_LOCUS185835</name>
</gene>
<dbReference type="AlphaFoldDB" id="A0A382D5I5"/>